<evidence type="ECO:0000313" key="3">
    <source>
        <dbReference type="Proteomes" id="UP000748531"/>
    </source>
</evidence>
<evidence type="ECO:0000313" key="2">
    <source>
        <dbReference type="EMBL" id="KAF5397120.1"/>
    </source>
</evidence>
<name>A0A8J4WNF4_9TREM</name>
<dbReference type="PANTHER" id="PTHR28617:SF1">
    <property type="entry name" value="CILIA- AND FLAGELLA-ASSOCIATED PROTEIN 77"/>
    <property type="match status" value="1"/>
</dbReference>
<dbReference type="Pfam" id="PF14825">
    <property type="entry name" value="CFAP77"/>
    <property type="match status" value="1"/>
</dbReference>
<dbReference type="OrthoDB" id="532484at2759"/>
<dbReference type="EMBL" id="LUCH01006748">
    <property type="protein sequence ID" value="KAF5397120.1"/>
    <property type="molecule type" value="Genomic_DNA"/>
</dbReference>
<reference evidence="2" key="1">
    <citation type="submission" date="2019-05" db="EMBL/GenBank/DDBJ databases">
        <title>Annotation for the trematode Paragonimus heterotremus.</title>
        <authorList>
            <person name="Choi Y.-J."/>
        </authorList>
    </citation>
    <scope>NUCLEOTIDE SEQUENCE</scope>
    <source>
        <strain evidence="2">LC</strain>
    </source>
</reference>
<protein>
    <submittedName>
        <fullName evidence="2">Uncharacterized protein</fullName>
    </submittedName>
</protein>
<comment type="caution">
    <text evidence="2">The sequence shown here is derived from an EMBL/GenBank/DDBJ whole genome shotgun (WGS) entry which is preliminary data.</text>
</comment>
<evidence type="ECO:0000256" key="1">
    <source>
        <dbReference type="SAM" id="MobiDB-lite"/>
    </source>
</evidence>
<organism evidence="2 3">
    <name type="scientific">Paragonimus heterotremus</name>
    <dbReference type="NCBI Taxonomy" id="100268"/>
    <lineage>
        <taxon>Eukaryota</taxon>
        <taxon>Metazoa</taxon>
        <taxon>Spiralia</taxon>
        <taxon>Lophotrochozoa</taxon>
        <taxon>Platyhelminthes</taxon>
        <taxon>Trematoda</taxon>
        <taxon>Digenea</taxon>
        <taxon>Plagiorchiida</taxon>
        <taxon>Troglotremata</taxon>
        <taxon>Troglotrematidae</taxon>
        <taxon>Paragonimus</taxon>
    </lineage>
</organism>
<dbReference type="PANTHER" id="PTHR28617">
    <property type="entry name" value="CILIA- AND FLAGELLA-ASSOCIATED PROTEIN 77"/>
    <property type="match status" value="1"/>
</dbReference>
<dbReference type="Proteomes" id="UP000748531">
    <property type="component" value="Unassembled WGS sequence"/>
</dbReference>
<dbReference type="AlphaFoldDB" id="A0A8J4WNF4"/>
<proteinExistence type="predicted"/>
<keyword evidence="3" id="KW-1185">Reference proteome</keyword>
<dbReference type="InterPro" id="IPR029147">
    <property type="entry name" value="CFAP77"/>
</dbReference>
<feature type="compositionally biased region" description="Polar residues" evidence="1">
    <location>
        <begin position="186"/>
        <end position="196"/>
    </location>
</feature>
<sequence length="255" mass="29088">MPGCFPRNCRGWENSATNLLGDKRKEMTNNVLHQRPILGRPNTHCRTLPSKSFTYGMKNVVKDGVAQAMCWPDERIHNNTDRAELTSDFLALNCESVKFGVTNCRELAHFRATHDIKRKDLSHSMKEKPHTTDCNFVHGITNRSSTPMNEILAHKYQTDWIEAQLRKASKAQKDKKHLQSAAPAETKTSLLRSTKPTTKAESFWKLPQFATKEHGGINTFRDERCRKMAYKVYYAERPARFGIHGQGICRTGAIV</sequence>
<gene>
    <name evidence="2" type="ORF">PHET_09615</name>
</gene>
<feature type="region of interest" description="Disordered" evidence="1">
    <location>
        <begin position="171"/>
        <end position="196"/>
    </location>
</feature>
<accession>A0A8J4WNF4</accession>